<dbReference type="eggNOG" id="KOG3087">
    <property type="taxonomic scope" value="Eukaryota"/>
</dbReference>
<dbReference type="KEGG" id="psq:PUNSTDRAFT_138838"/>
<dbReference type="SUPFAM" id="SSF48371">
    <property type="entry name" value="ARM repeat"/>
    <property type="match status" value="1"/>
</dbReference>
<keyword evidence="7" id="KW-0274">FAD</keyword>
<keyword evidence="6" id="KW-0418">Kinase</keyword>
<evidence type="ECO:0000256" key="1">
    <source>
        <dbReference type="ARBA" id="ARBA00010630"/>
    </source>
</evidence>
<keyword evidence="9" id="KW-0560">Oxidoreductase</keyword>
<dbReference type="Gene3D" id="1.10.510.10">
    <property type="entry name" value="Transferase(Phosphotransferase) domain 1"/>
    <property type="match status" value="1"/>
</dbReference>
<evidence type="ECO:0000313" key="15">
    <source>
        <dbReference type="Proteomes" id="UP000054196"/>
    </source>
</evidence>
<evidence type="ECO:0000256" key="11">
    <source>
        <dbReference type="ARBA" id="ARBA00048679"/>
    </source>
</evidence>
<keyword evidence="3" id="KW-0285">Flavoprotein</keyword>
<accession>R7S2T7</accession>
<gene>
    <name evidence="14" type="ORF">PUNSTDRAFT_138838</name>
</gene>
<feature type="compositionally biased region" description="Acidic residues" evidence="12">
    <location>
        <begin position="483"/>
        <end position="499"/>
    </location>
</feature>
<feature type="region of interest" description="Disordered" evidence="12">
    <location>
        <begin position="1415"/>
        <end position="1475"/>
    </location>
</feature>
<evidence type="ECO:0000259" key="13">
    <source>
        <dbReference type="Pfam" id="PF01494"/>
    </source>
</evidence>
<evidence type="ECO:0000256" key="12">
    <source>
        <dbReference type="SAM" id="MobiDB-lite"/>
    </source>
</evidence>
<dbReference type="Gene3D" id="3.50.50.60">
    <property type="entry name" value="FAD/NAD(P)-binding domain"/>
    <property type="match status" value="1"/>
</dbReference>
<dbReference type="InterPro" id="IPR036188">
    <property type="entry name" value="FAD/NAD-bd_sf"/>
</dbReference>
<name>R7S2T7_PUNST</name>
<evidence type="ECO:0000256" key="2">
    <source>
        <dbReference type="ARBA" id="ARBA00012513"/>
    </source>
</evidence>
<dbReference type="Gene3D" id="3.30.200.20">
    <property type="entry name" value="Phosphorylase Kinase, domain 1"/>
    <property type="match status" value="1"/>
</dbReference>
<dbReference type="Pfam" id="PF02958">
    <property type="entry name" value="EcKL"/>
    <property type="match status" value="1"/>
</dbReference>
<comment type="catalytic activity">
    <reaction evidence="11">
        <text>L-seryl-[protein] + ATP = O-phospho-L-seryl-[protein] + ADP + H(+)</text>
        <dbReference type="Rhea" id="RHEA:17989"/>
        <dbReference type="Rhea" id="RHEA-COMP:9863"/>
        <dbReference type="Rhea" id="RHEA-COMP:11604"/>
        <dbReference type="ChEBI" id="CHEBI:15378"/>
        <dbReference type="ChEBI" id="CHEBI:29999"/>
        <dbReference type="ChEBI" id="CHEBI:30616"/>
        <dbReference type="ChEBI" id="CHEBI:83421"/>
        <dbReference type="ChEBI" id="CHEBI:456216"/>
        <dbReference type="EC" id="2.7.11.1"/>
    </reaction>
</comment>
<dbReference type="Proteomes" id="UP000054196">
    <property type="component" value="Unassembled WGS sequence"/>
</dbReference>
<dbReference type="Pfam" id="PF01494">
    <property type="entry name" value="FAD_binding_3"/>
    <property type="match status" value="1"/>
</dbReference>
<sequence>MSVLLTPPATSHRNVKENLRPAGSRVVWCSQNQYHNLALSPSKPLSYNPKTIPTRSILKKTQAVLPFEGESQREVTPEPSSPLDDAQYLARPVDAILQLDTSLQELIESYSVLAARLRSTIATASDTDRHCPLLQPIARATDAFVDALSRDLGRALVDPAPPAEDKGAPPSPKPSPNGKRVGMSAEQVKYARDLCTTTHAVIKLLAVVLTIPTLYELFNDAQLQQILTSILAIPLAPYLPTPNARKTHALVIWLLQTQRLPAHNLKPAADRIAYALRRGIEGELGREGKKGSASDGLKAIHDLSLHAPDVFVPAFAVLLPFMLNNLLASTLAMRSQATLALGGFAKAYASISPSYALQESLASHVVEILFRPSPAKSPSKFSSAATSPTKESQLVRTFRTTLQTPDPSHAAQGPVWALCSLSSLIVLLGARASRDERIGRLIKALLNVAMRHGRSSIRALACVAWRVISWSWFVERPQKPEKTDEDMDSDEEEDEDEEQAALKAEGERKARDAWWVLMRSIVDMGAGASVVVSLSNQHFVAGIDDEWTGVYGSKEHIRTENLAKALDVVNAMASKGGQTTGQAIDLLGQFVSPYAVANNAESSVPKEGYKTWAVHKLLPPSLFSSCPGLLTVEWRSLVTVVRNVLDECPSIEDARPLRKDELSRHIVFDSIIDSWRDAIAAGTGEVEFNPTTGLPEVVTAEVLVVWDGLVRANLGLLEEASDDYGTRALAHRCVDVIVDVLQTQLFNTTPPKKAGKVLPSTSSQSPATEPVVPGLDLAPLSVNAMRVKLASAMWAILAGAMPADACVGAGEKLLQWLDAYWSDSLPDAEIDCGVLCADLIVIMDVDILRGYWQHCSKRGWDDLSVRNAVWRGFVEKWVATSRSWTDSVELLVVPFASPETWEMQSADIDAWDQLLRHAIARAADYGVETVDVLEHVSRSLSTTHLPTSMACIRIADLLLSQLDIDEASNIPLNLMEYVDDALRAAYPPEPRSKVFALWLVRSIVAVVDKCPPAIAPRMVKALQESLAVWIQDEYETLEEEEYVFDLLPLYQTICVSAQTSSPDVTVLDSYSMVLESAFLGRASKQAAMAQSFQQFWRESFGLLEVSSSGWPARIQSCLDALKAGHAVSEKPVEPQLVISPEKEETMAEVEDVEKLLFPDSDDELDEAFSLVNRPASPLRPAIPTISRPSTPPSTPRASSTIFSTPTRPSKSSSSSVPSSCPSTSLSPRSPASPSPSRRRRPSDVANKENLALISMKPLFTSESGAVLGKRRELQEGAHDEEDVFGSKKVRTMAPPAEVPFRVGPPSHKRASAGTGLSTKRSYSLIAVELPTLKEVRRRTVSDAGRHKKNAPVALRRHRSLQTLNGLSDSAIATADDVLDMTPRKRRKTIEELTLDATAVDAGCLFGSDDSIMLYSESDSIPPSSDSSDDQAMLPPPISPAIRRLQMDCDPSSDDSDLSSSPSAQRAARRREHHAAGSSRAIQSLVFTKVFKVQLHPQPSEPVFLKYRFNKQYRHPTLDSSLTRSRVAGEARAIAKCLRAGVSVPGIRMVDATEGVIGLEWIDGQSVRKLLGGGAEDEIEEVEGSEGDSNDAAGPGPTDTDALQEYGVTTNSLMRMVGEEIGKMHVADIIHGDLTTSNMMLRHPSSVHPCPFVLIDFGLSYISSLVEDKAVDLYVLERAFASTHPDSSSMFEGVLNAYETCVGPKAWKIVKGRLDEGQARHPYRDSWRRIGGLELCIELGDNPQIREVNVYDATQELTEVGAGIALWRRPWLIMEAIGLGSELRRLQARPPTDKAELTFRFRKSADSGKSFTFHELFTNGGLQSFHRADFQGTLLSHLPELYKVHLRKRLVRYEVISSENTSPPYSHILLHFEDKTSATCDLLVGADGVKSTVRACMYAKNPALAEPIWSGWCAYRGPIPKAVMESELPKHPAREGPLIYFGRNKHMVAYPLRTSHGEIRAINVVAKQDVIEKFSNLGEESIERPSRWAIHTVNDLPSYTSSRKVLLIGDAAHAMNPHQGSGAGQGVEDGYLLAHLLAHPGAALPDVLRVYDSARRPTSQRVAAVSRMCRA</sequence>
<evidence type="ECO:0000256" key="4">
    <source>
        <dbReference type="ARBA" id="ARBA00022679"/>
    </source>
</evidence>
<dbReference type="GeneID" id="18880174"/>
<dbReference type="PANTHER" id="PTHR12209">
    <property type="entry name" value="NON-SPECIFIC SERINE/THREONINE PROTEIN KINASE"/>
    <property type="match status" value="1"/>
</dbReference>
<evidence type="ECO:0000256" key="5">
    <source>
        <dbReference type="ARBA" id="ARBA00022741"/>
    </source>
</evidence>
<proteinExistence type="inferred from homology"/>
<reference evidence="15" key="1">
    <citation type="journal article" date="2012" name="Science">
        <title>The Paleozoic origin of enzymatic lignin decomposition reconstructed from 31 fungal genomes.</title>
        <authorList>
            <person name="Floudas D."/>
            <person name="Binder M."/>
            <person name="Riley R."/>
            <person name="Barry K."/>
            <person name="Blanchette R.A."/>
            <person name="Henrissat B."/>
            <person name="Martinez A.T."/>
            <person name="Otillar R."/>
            <person name="Spatafora J.W."/>
            <person name="Yadav J.S."/>
            <person name="Aerts A."/>
            <person name="Benoit I."/>
            <person name="Boyd A."/>
            <person name="Carlson A."/>
            <person name="Copeland A."/>
            <person name="Coutinho P.M."/>
            <person name="de Vries R.P."/>
            <person name="Ferreira P."/>
            <person name="Findley K."/>
            <person name="Foster B."/>
            <person name="Gaskell J."/>
            <person name="Glotzer D."/>
            <person name="Gorecki P."/>
            <person name="Heitman J."/>
            <person name="Hesse C."/>
            <person name="Hori C."/>
            <person name="Igarashi K."/>
            <person name="Jurgens J.A."/>
            <person name="Kallen N."/>
            <person name="Kersten P."/>
            <person name="Kohler A."/>
            <person name="Kuees U."/>
            <person name="Kumar T.K.A."/>
            <person name="Kuo A."/>
            <person name="LaButti K."/>
            <person name="Larrondo L.F."/>
            <person name="Lindquist E."/>
            <person name="Ling A."/>
            <person name="Lombard V."/>
            <person name="Lucas S."/>
            <person name="Lundell T."/>
            <person name="Martin R."/>
            <person name="McLaughlin D.J."/>
            <person name="Morgenstern I."/>
            <person name="Morin E."/>
            <person name="Murat C."/>
            <person name="Nagy L.G."/>
            <person name="Nolan M."/>
            <person name="Ohm R.A."/>
            <person name="Patyshakuliyeva A."/>
            <person name="Rokas A."/>
            <person name="Ruiz-Duenas F.J."/>
            <person name="Sabat G."/>
            <person name="Salamov A."/>
            <person name="Samejima M."/>
            <person name="Schmutz J."/>
            <person name="Slot J.C."/>
            <person name="St John F."/>
            <person name="Stenlid J."/>
            <person name="Sun H."/>
            <person name="Sun S."/>
            <person name="Syed K."/>
            <person name="Tsang A."/>
            <person name="Wiebenga A."/>
            <person name="Young D."/>
            <person name="Pisabarro A."/>
            <person name="Eastwood D.C."/>
            <person name="Martin F."/>
            <person name="Cullen D."/>
            <person name="Grigoriev I.V."/>
            <person name="Hibbett D.S."/>
        </authorList>
    </citation>
    <scope>NUCLEOTIDE SEQUENCE [LARGE SCALE GENOMIC DNA]</scope>
    <source>
        <strain evidence="15">HHB-11173 SS5</strain>
    </source>
</reference>
<feature type="region of interest" description="Disordered" evidence="12">
    <location>
        <begin position="1171"/>
        <end position="1244"/>
    </location>
</feature>
<organism evidence="14 15">
    <name type="scientific">Punctularia strigosozonata (strain HHB-11173)</name>
    <name type="common">White-rot fungus</name>
    <dbReference type="NCBI Taxonomy" id="741275"/>
    <lineage>
        <taxon>Eukaryota</taxon>
        <taxon>Fungi</taxon>
        <taxon>Dikarya</taxon>
        <taxon>Basidiomycota</taxon>
        <taxon>Agaricomycotina</taxon>
        <taxon>Agaricomycetes</taxon>
        <taxon>Corticiales</taxon>
        <taxon>Punctulariaceae</taxon>
        <taxon>Punctularia</taxon>
    </lineage>
</organism>
<feature type="region of interest" description="Disordered" evidence="12">
    <location>
        <begin position="156"/>
        <end position="182"/>
    </location>
</feature>
<dbReference type="InterPro" id="IPR004119">
    <property type="entry name" value="EcKL"/>
</dbReference>
<keyword evidence="4" id="KW-0808">Transferase</keyword>
<keyword evidence="5" id="KW-0547">Nucleotide-binding</keyword>
<evidence type="ECO:0000256" key="8">
    <source>
        <dbReference type="ARBA" id="ARBA00022840"/>
    </source>
</evidence>
<comment type="catalytic activity">
    <reaction evidence="10">
        <text>L-threonyl-[protein] + ATP = O-phospho-L-threonyl-[protein] + ADP + H(+)</text>
        <dbReference type="Rhea" id="RHEA:46608"/>
        <dbReference type="Rhea" id="RHEA-COMP:11060"/>
        <dbReference type="Rhea" id="RHEA-COMP:11605"/>
        <dbReference type="ChEBI" id="CHEBI:15378"/>
        <dbReference type="ChEBI" id="CHEBI:30013"/>
        <dbReference type="ChEBI" id="CHEBI:30616"/>
        <dbReference type="ChEBI" id="CHEBI:61977"/>
        <dbReference type="ChEBI" id="CHEBI:456216"/>
        <dbReference type="EC" id="2.7.11.1"/>
    </reaction>
</comment>
<dbReference type="PRINTS" id="PR00420">
    <property type="entry name" value="RNGMNOXGNASE"/>
</dbReference>
<evidence type="ECO:0000256" key="3">
    <source>
        <dbReference type="ARBA" id="ARBA00022630"/>
    </source>
</evidence>
<dbReference type="RefSeq" id="XP_007388578.1">
    <property type="nucleotide sequence ID" value="XM_007388516.1"/>
</dbReference>
<dbReference type="InterPro" id="IPR016024">
    <property type="entry name" value="ARM-type_fold"/>
</dbReference>
<dbReference type="GO" id="GO:0070525">
    <property type="term" value="P:tRNA threonylcarbamoyladenosine metabolic process"/>
    <property type="evidence" value="ECO:0007669"/>
    <property type="project" value="TreeGrafter"/>
</dbReference>
<protein>
    <recommendedName>
        <fullName evidence="2">non-specific serine/threonine protein kinase</fullName>
        <ecNumber evidence="2">2.7.11.1</ecNumber>
    </recommendedName>
</protein>
<evidence type="ECO:0000313" key="14">
    <source>
        <dbReference type="EMBL" id="EIN04107.1"/>
    </source>
</evidence>
<evidence type="ECO:0000256" key="6">
    <source>
        <dbReference type="ARBA" id="ARBA00022777"/>
    </source>
</evidence>
<dbReference type="InterPro" id="IPR011009">
    <property type="entry name" value="Kinase-like_dom_sf"/>
</dbReference>
<dbReference type="OrthoDB" id="3399at2759"/>
<dbReference type="GO" id="GO:0016491">
    <property type="term" value="F:oxidoreductase activity"/>
    <property type="evidence" value="ECO:0007669"/>
    <property type="project" value="UniProtKB-KW"/>
</dbReference>
<dbReference type="InterPro" id="IPR008266">
    <property type="entry name" value="Tyr_kinase_AS"/>
</dbReference>
<dbReference type="HOGENOM" id="CLU_001598_0_0_1"/>
<dbReference type="SUPFAM" id="SSF51905">
    <property type="entry name" value="FAD/NAD(P)-binding domain"/>
    <property type="match status" value="1"/>
</dbReference>
<dbReference type="GO" id="GO:0004674">
    <property type="term" value="F:protein serine/threonine kinase activity"/>
    <property type="evidence" value="ECO:0007669"/>
    <property type="project" value="UniProtKB-EC"/>
</dbReference>
<dbReference type="GO" id="GO:0071949">
    <property type="term" value="F:FAD binding"/>
    <property type="evidence" value="ECO:0007669"/>
    <property type="project" value="InterPro"/>
</dbReference>
<dbReference type="EMBL" id="JH687556">
    <property type="protein sequence ID" value="EIN04107.1"/>
    <property type="molecule type" value="Genomic_DNA"/>
</dbReference>
<comment type="similarity">
    <text evidence="1">Belongs to the protein kinase superfamily. BUD32 family.</text>
</comment>
<dbReference type="GO" id="GO:0005829">
    <property type="term" value="C:cytosol"/>
    <property type="evidence" value="ECO:0007669"/>
    <property type="project" value="TreeGrafter"/>
</dbReference>
<dbReference type="SUPFAM" id="SSF56112">
    <property type="entry name" value="Protein kinase-like (PK-like)"/>
    <property type="match status" value="1"/>
</dbReference>
<keyword evidence="15" id="KW-1185">Reference proteome</keyword>
<evidence type="ECO:0000256" key="9">
    <source>
        <dbReference type="ARBA" id="ARBA00023002"/>
    </source>
</evidence>
<dbReference type="PANTHER" id="PTHR12209:SF0">
    <property type="entry name" value="EKC_KEOPS COMPLEX SUBUNIT TP53RK"/>
    <property type="match status" value="1"/>
</dbReference>
<dbReference type="GO" id="GO:0000408">
    <property type="term" value="C:EKC/KEOPS complex"/>
    <property type="evidence" value="ECO:0007669"/>
    <property type="project" value="TreeGrafter"/>
</dbReference>
<evidence type="ECO:0000256" key="10">
    <source>
        <dbReference type="ARBA" id="ARBA00047899"/>
    </source>
</evidence>
<dbReference type="GO" id="GO:0005524">
    <property type="term" value="F:ATP binding"/>
    <property type="evidence" value="ECO:0007669"/>
    <property type="project" value="UniProtKB-KW"/>
</dbReference>
<keyword evidence="8" id="KW-0067">ATP-binding</keyword>
<feature type="compositionally biased region" description="Low complexity" evidence="12">
    <location>
        <begin position="1195"/>
        <end position="1235"/>
    </location>
</feature>
<feature type="compositionally biased region" description="Acidic residues" evidence="12">
    <location>
        <begin position="1577"/>
        <end position="1588"/>
    </location>
</feature>
<dbReference type="PROSITE" id="PS00109">
    <property type="entry name" value="PROTEIN_KINASE_TYR"/>
    <property type="match status" value="1"/>
</dbReference>
<feature type="region of interest" description="Disordered" evidence="12">
    <location>
        <begin position="1296"/>
        <end position="1315"/>
    </location>
</feature>
<feature type="domain" description="FAD-binding" evidence="13">
    <location>
        <begin position="1876"/>
        <end position="2062"/>
    </location>
</feature>
<evidence type="ECO:0000256" key="7">
    <source>
        <dbReference type="ARBA" id="ARBA00022827"/>
    </source>
</evidence>
<feature type="compositionally biased region" description="Low complexity" evidence="12">
    <location>
        <begin position="1415"/>
        <end position="1425"/>
    </location>
</feature>
<feature type="region of interest" description="Disordered" evidence="12">
    <location>
        <begin position="479"/>
        <end position="505"/>
    </location>
</feature>
<feature type="region of interest" description="Disordered" evidence="12">
    <location>
        <begin position="1577"/>
        <end position="1601"/>
    </location>
</feature>
<dbReference type="EC" id="2.7.11.1" evidence="2"/>
<dbReference type="InterPro" id="IPR002938">
    <property type="entry name" value="FAD-bd"/>
</dbReference>
<dbReference type="GO" id="GO:0005634">
    <property type="term" value="C:nucleus"/>
    <property type="evidence" value="ECO:0007669"/>
    <property type="project" value="TreeGrafter"/>
</dbReference>